<accession>A0ABS3IWY8</accession>
<comment type="caution">
    <text evidence="3">The sequence shown here is derived from an EMBL/GenBank/DDBJ whole genome shotgun (WGS) entry which is preliminary data.</text>
</comment>
<dbReference type="PANTHER" id="PTHR46648">
    <property type="entry name" value="HIT FAMILY PROTEIN 1"/>
    <property type="match status" value="1"/>
</dbReference>
<dbReference type="InterPro" id="IPR011146">
    <property type="entry name" value="HIT-like"/>
</dbReference>
<evidence type="ECO:0000256" key="1">
    <source>
        <dbReference type="PROSITE-ProRule" id="PRU00464"/>
    </source>
</evidence>
<dbReference type="Pfam" id="PF01230">
    <property type="entry name" value="HIT"/>
    <property type="match status" value="1"/>
</dbReference>
<evidence type="ECO:0000259" key="2">
    <source>
        <dbReference type="PROSITE" id="PS51084"/>
    </source>
</evidence>
<gene>
    <name evidence="3" type="ORF">J1F30_11050</name>
</gene>
<sequence>MSKSEVAMHQQGVRPGCFYCEHSEIQRSRMIFITELSTSTVFLNRDQTHPGRCIVALNWHVDELFELKGKELTQYIQEVADVARVLKSITGCKKINYGIYGDTVSHLHFHLVPKKPEDDDWDDAFINNPQNPITGKDDVNNRLISQIRQELEDRHETL</sequence>
<dbReference type="EMBL" id="JAFMNU010000355">
    <property type="protein sequence ID" value="MBO0624871.1"/>
    <property type="molecule type" value="Genomic_DNA"/>
</dbReference>
<organism evidence="3 4">
    <name type="scientific">Bifidobacterium asteroides</name>
    <dbReference type="NCBI Taxonomy" id="1684"/>
    <lineage>
        <taxon>Bacteria</taxon>
        <taxon>Bacillati</taxon>
        <taxon>Actinomycetota</taxon>
        <taxon>Actinomycetes</taxon>
        <taxon>Bifidobacteriales</taxon>
        <taxon>Bifidobacteriaceae</taxon>
        <taxon>Bifidobacterium</taxon>
    </lineage>
</organism>
<dbReference type="Proteomes" id="UP000664299">
    <property type="component" value="Unassembled WGS sequence"/>
</dbReference>
<feature type="domain" description="HIT" evidence="2">
    <location>
        <begin position="18"/>
        <end position="121"/>
    </location>
</feature>
<name>A0ABS3IWY8_9BIFI</name>
<evidence type="ECO:0000313" key="4">
    <source>
        <dbReference type="Proteomes" id="UP000664299"/>
    </source>
</evidence>
<dbReference type="InterPro" id="IPR001310">
    <property type="entry name" value="Histidine_triad_HIT"/>
</dbReference>
<proteinExistence type="predicted"/>
<feature type="short sequence motif" description="Histidine triad motif" evidence="1">
    <location>
        <begin position="106"/>
        <end position="110"/>
    </location>
</feature>
<protein>
    <submittedName>
        <fullName evidence="3">HIT family protein</fullName>
    </submittedName>
</protein>
<dbReference type="SUPFAM" id="SSF54197">
    <property type="entry name" value="HIT-like"/>
    <property type="match status" value="1"/>
</dbReference>
<keyword evidence="4" id="KW-1185">Reference proteome</keyword>
<dbReference type="RefSeq" id="WP_211121167.1">
    <property type="nucleotide sequence ID" value="NZ_JAFMNU020000003.1"/>
</dbReference>
<reference evidence="3" key="1">
    <citation type="submission" date="2021-03" db="EMBL/GenBank/DDBJ databases">
        <title>Genome sequence of Bifidobacterium asteroides strain wkB204 isolated from a honey bee gut.</title>
        <authorList>
            <person name="Motta E.V.S."/>
            <person name="Kwong W.K."/>
            <person name="Moran N.A."/>
        </authorList>
    </citation>
    <scope>NUCLEOTIDE SEQUENCE</scope>
    <source>
        <strain evidence="3">WkB204</strain>
    </source>
</reference>
<dbReference type="PROSITE" id="PS51084">
    <property type="entry name" value="HIT_2"/>
    <property type="match status" value="1"/>
</dbReference>
<dbReference type="InterPro" id="IPR036265">
    <property type="entry name" value="HIT-like_sf"/>
</dbReference>
<dbReference type="PANTHER" id="PTHR46648:SF1">
    <property type="entry name" value="ADENOSINE 5'-MONOPHOSPHORAMIDASE HNT1"/>
    <property type="match status" value="1"/>
</dbReference>
<evidence type="ECO:0000313" key="3">
    <source>
        <dbReference type="EMBL" id="MBO0624871.1"/>
    </source>
</evidence>
<dbReference type="Gene3D" id="3.30.428.10">
    <property type="entry name" value="HIT-like"/>
    <property type="match status" value="1"/>
</dbReference>